<dbReference type="InterPro" id="IPR036188">
    <property type="entry name" value="FAD/NAD-bd_sf"/>
</dbReference>
<dbReference type="InterPro" id="IPR006905">
    <property type="entry name" value="Flavin_halogenase"/>
</dbReference>
<name>A0ABQ0CFN6_9HYPO</name>
<evidence type="ECO:0000256" key="2">
    <source>
        <dbReference type="ARBA" id="ARBA00023002"/>
    </source>
</evidence>
<gene>
    <name evidence="4" type="primary">g698</name>
    <name evidence="4" type="ORF">EsDP_00000698</name>
</gene>
<evidence type="ECO:0000256" key="3">
    <source>
        <dbReference type="ARBA" id="ARBA00023033"/>
    </source>
</evidence>
<keyword evidence="2" id="KW-0560">Oxidoreductase</keyword>
<evidence type="ECO:0000313" key="5">
    <source>
        <dbReference type="Proteomes" id="UP001562357"/>
    </source>
</evidence>
<dbReference type="EMBL" id="BAAFGZ010000013">
    <property type="protein sequence ID" value="GAB0132257.1"/>
    <property type="molecule type" value="Genomic_DNA"/>
</dbReference>
<accession>A0ABQ0CFN6</accession>
<keyword evidence="3" id="KW-0503">Monooxygenase</keyword>
<dbReference type="Gene3D" id="3.50.50.60">
    <property type="entry name" value="FAD/NAD(P)-binding domain"/>
    <property type="match status" value="1"/>
</dbReference>
<dbReference type="Proteomes" id="UP001562357">
    <property type="component" value="Unassembled WGS sequence"/>
</dbReference>
<comment type="caution">
    <text evidence="4">The sequence shown here is derived from an EMBL/GenBank/DDBJ whole genome shotgun (WGS) entry which is preliminary data.</text>
</comment>
<dbReference type="PANTHER" id="PTHR43747">
    <property type="entry name" value="FAD-BINDING PROTEIN"/>
    <property type="match status" value="1"/>
</dbReference>
<evidence type="ECO:0000256" key="1">
    <source>
        <dbReference type="ARBA" id="ARBA00005706"/>
    </source>
</evidence>
<organism evidence="4 5">
    <name type="scientific">Epichloe bromicola</name>
    <dbReference type="NCBI Taxonomy" id="79588"/>
    <lineage>
        <taxon>Eukaryota</taxon>
        <taxon>Fungi</taxon>
        <taxon>Dikarya</taxon>
        <taxon>Ascomycota</taxon>
        <taxon>Pezizomycotina</taxon>
        <taxon>Sordariomycetes</taxon>
        <taxon>Hypocreomycetidae</taxon>
        <taxon>Hypocreales</taxon>
        <taxon>Clavicipitaceae</taxon>
        <taxon>Epichloe</taxon>
    </lineage>
</organism>
<dbReference type="PANTHER" id="PTHR43747:SF5">
    <property type="entry name" value="FAD-BINDING DOMAIN-CONTAINING PROTEIN"/>
    <property type="match status" value="1"/>
</dbReference>
<sequence>MSVPQKCTVPVIGGGPAGSYVASALARGGIYTVVLAADRFPRHHIGESTLQSLRQGQPDAYTEFLELGGSDAYAWSLIRSESDDLLFRHAGASGAHMFDEIKVDTIHFKPYASGTSPDSNQTSDSELNPAQPVSAMSEAIAMSRPLARGTERRLVESYTRFFLAVSSATKQIRKQHELIILDMNEGDFQRAFDLFRPNTCTPIANSCH</sequence>
<dbReference type="SUPFAM" id="SSF51905">
    <property type="entry name" value="FAD/NAD(P)-binding domain"/>
    <property type="match status" value="1"/>
</dbReference>
<protein>
    <recommendedName>
        <fullName evidence="6">FAD-binding domain-containing protein</fullName>
    </recommendedName>
</protein>
<reference evidence="5" key="1">
    <citation type="submission" date="2024-06" db="EMBL/GenBank/DDBJ databases">
        <title>Draft Genome Sequences of Epichloe bromicola Strains Isolated from Elymus ciliaris.</title>
        <authorList>
            <consortium name="Epichloe bromicola genome sequencing consortium"/>
            <person name="Miura A."/>
            <person name="Imano S."/>
            <person name="Ashida A."/>
            <person name="Sato I."/>
            <person name="Chiba S."/>
            <person name="Tanaka A."/>
            <person name="Camagna M."/>
            <person name="Takemoto D."/>
        </authorList>
    </citation>
    <scope>NUCLEOTIDE SEQUENCE [LARGE SCALE GENOMIC DNA]</scope>
    <source>
        <strain evidence="5">DP</strain>
    </source>
</reference>
<keyword evidence="5" id="KW-1185">Reference proteome</keyword>
<evidence type="ECO:0008006" key="6">
    <source>
        <dbReference type="Google" id="ProtNLM"/>
    </source>
</evidence>
<dbReference type="Pfam" id="PF04820">
    <property type="entry name" value="Trp_halogenase"/>
    <property type="match status" value="1"/>
</dbReference>
<comment type="similarity">
    <text evidence="1">Belongs to the flavin-dependent halogenase family.</text>
</comment>
<proteinExistence type="inferred from homology"/>
<dbReference type="InterPro" id="IPR050816">
    <property type="entry name" value="Flavin-dep_Halogenase_NPB"/>
</dbReference>
<evidence type="ECO:0000313" key="4">
    <source>
        <dbReference type="EMBL" id="GAB0132257.1"/>
    </source>
</evidence>